<organism evidence="1 2">
    <name type="scientific">Portunus trituberculatus</name>
    <name type="common">Swimming crab</name>
    <name type="synonym">Neptunus trituberculatus</name>
    <dbReference type="NCBI Taxonomy" id="210409"/>
    <lineage>
        <taxon>Eukaryota</taxon>
        <taxon>Metazoa</taxon>
        <taxon>Ecdysozoa</taxon>
        <taxon>Arthropoda</taxon>
        <taxon>Crustacea</taxon>
        <taxon>Multicrustacea</taxon>
        <taxon>Malacostraca</taxon>
        <taxon>Eumalacostraca</taxon>
        <taxon>Eucarida</taxon>
        <taxon>Decapoda</taxon>
        <taxon>Pleocyemata</taxon>
        <taxon>Brachyura</taxon>
        <taxon>Eubrachyura</taxon>
        <taxon>Portunoidea</taxon>
        <taxon>Portunidae</taxon>
        <taxon>Portuninae</taxon>
        <taxon>Portunus</taxon>
    </lineage>
</organism>
<proteinExistence type="predicted"/>
<keyword evidence="2" id="KW-1185">Reference proteome</keyword>
<accession>A0A5B7KEY0</accession>
<name>A0A5B7KEY0_PORTR</name>
<reference evidence="1 2" key="1">
    <citation type="submission" date="2019-05" db="EMBL/GenBank/DDBJ databases">
        <title>Another draft genome of Portunus trituberculatus and its Hox gene families provides insights of decapod evolution.</title>
        <authorList>
            <person name="Jeong J.-H."/>
            <person name="Song I."/>
            <person name="Kim S."/>
            <person name="Choi T."/>
            <person name="Kim D."/>
            <person name="Ryu S."/>
            <person name="Kim W."/>
        </authorList>
    </citation>
    <scope>NUCLEOTIDE SEQUENCE [LARGE SCALE GENOMIC DNA]</scope>
    <source>
        <tissue evidence="1">Muscle</tissue>
    </source>
</reference>
<evidence type="ECO:0000313" key="2">
    <source>
        <dbReference type="Proteomes" id="UP000324222"/>
    </source>
</evidence>
<protein>
    <submittedName>
        <fullName evidence="1">Uncharacterized protein</fullName>
    </submittedName>
</protein>
<sequence length="66" mass="7280">MQVRVILAGTVEYLCPPVSFRDVQGTLGQLVCLLPVVTGSGKRSVVDQERQWCGKQGRRCSLSPNY</sequence>
<gene>
    <name evidence="1" type="ORF">E2C01_101166</name>
</gene>
<dbReference type="Proteomes" id="UP000324222">
    <property type="component" value="Unassembled WGS sequence"/>
</dbReference>
<dbReference type="AlphaFoldDB" id="A0A5B7KEY0"/>
<dbReference type="EMBL" id="VSRR010145947">
    <property type="protein sequence ID" value="MPD05426.1"/>
    <property type="molecule type" value="Genomic_DNA"/>
</dbReference>
<evidence type="ECO:0000313" key="1">
    <source>
        <dbReference type="EMBL" id="MPD05426.1"/>
    </source>
</evidence>
<comment type="caution">
    <text evidence="1">The sequence shown here is derived from an EMBL/GenBank/DDBJ whole genome shotgun (WGS) entry which is preliminary data.</text>
</comment>